<reference evidence="1 2" key="1">
    <citation type="submission" date="2022-05" db="EMBL/GenBank/DDBJ databases">
        <title>Genome Sequencing of Bee-Associated Microbes.</title>
        <authorList>
            <person name="Dunlap C."/>
        </authorList>
    </citation>
    <scope>NUCLEOTIDE SEQUENCE [LARGE SCALE GENOMIC DNA]</scope>
    <source>
        <strain evidence="1 2">NRRL NRS-750</strain>
    </source>
</reference>
<dbReference type="Proteomes" id="UP001527090">
    <property type="component" value="Unassembled WGS sequence"/>
</dbReference>
<keyword evidence="2" id="KW-1185">Reference proteome</keyword>
<protein>
    <submittedName>
        <fullName evidence="1">Uncharacterized protein</fullName>
    </submittedName>
</protein>
<accession>A0ABT4EGZ9</accession>
<gene>
    <name evidence="1" type="ORF">M5X04_27075</name>
</gene>
<name>A0ABT4EGZ9_PAEAL</name>
<dbReference type="EMBL" id="JAMDLY010000024">
    <property type="protein sequence ID" value="MCY9532977.1"/>
    <property type="molecule type" value="Genomic_DNA"/>
</dbReference>
<evidence type="ECO:0000313" key="1">
    <source>
        <dbReference type="EMBL" id="MCY9532977.1"/>
    </source>
</evidence>
<organism evidence="1 2">
    <name type="scientific">Paenibacillus alvei</name>
    <name type="common">Bacillus alvei</name>
    <dbReference type="NCBI Taxonomy" id="44250"/>
    <lineage>
        <taxon>Bacteria</taxon>
        <taxon>Bacillati</taxon>
        <taxon>Bacillota</taxon>
        <taxon>Bacilli</taxon>
        <taxon>Bacillales</taxon>
        <taxon>Paenibacillaceae</taxon>
        <taxon>Paenibacillus</taxon>
    </lineage>
</organism>
<comment type="caution">
    <text evidence="1">The sequence shown here is derived from an EMBL/GenBank/DDBJ whole genome shotgun (WGS) entry which is preliminary data.</text>
</comment>
<proteinExistence type="predicted"/>
<sequence>MKMEFDFDAFFKSLDWSKVEVQSGAATGLNDATDDLLRVSRDLAPLKKGTLRENSGKNVVVTSKGVVGEVYFSATEETKSGEKINYALITHELGESFKNPSTPGTQPKYLERPLKENADKYKQLVADAIRKELT</sequence>
<evidence type="ECO:0000313" key="2">
    <source>
        <dbReference type="Proteomes" id="UP001527090"/>
    </source>
</evidence>